<comment type="caution">
    <text evidence="2">The sequence shown here is derived from an EMBL/GenBank/DDBJ whole genome shotgun (WGS) entry which is preliminary data.</text>
</comment>
<evidence type="ECO:0000259" key="1">
    <source>
        <dbReference type="Pfam" id="PF13843"/>
    </source>
</evidence>
<evidence type="ECO:0000313" key="3">
    <source>
        <dbReference type="Proteomes" id="UP001458880"/>
    </source>
</evidence>
<dbReference type="Pfam" id="PF13843">
    <property type="entry name" value="DDE_Tnp_1_7"/>
    <property type="match status" value="1"/>
</dbReference>
<accession>A0AAW1I872</accession>
<dbReference type="EMBL" id="JASPKY010000788">
    <property type="protein sequence ID" value="KAK9685300.1"/>
    <property type="molecule type" value="Genomic_DNA"/>
</dbReference>
<dbReference type="Proteomes" id="UP001458880">
    <property type="component" value="Unassembled WGS sequence"/>
</dbReference>
<organism evidence="2 3">
    <name type="scientific">Popillia japonica</name>
    <name type="common">Japanese beetle</name>
    <dbReference type="NCBI Taxonomy" id="7064"/>
    <lineage>
        <taxon>Eukaryota</taxon>
        <taxon>Metazoa</taxon>
        <taxon>Ecdysozoa</taxon>
        <taxon>Arthropoda</taxon>
        <taxon>Hexapoda</taxon>
        <taxon>Insecta</taxon>
        <taxon>Pterygota</taxon>
        <taxon>Neoptera</taxon>
        <taxon>Endopterygota</taxon>
        <taxon>Coleoptera</taxon>
        <taxon>Polyphaga</taxon>
        <taxon>Scarabaeiformia</taxon>
        <taxon>Scarabaeidae</taxon>
        <taxon>Rutelinae</taxon>
        <taxon>Popillia</taxon>
    </lineage>
</organism>
<gene>
    <name evidence="2" type="ORF">QE152_g38153</name>
</gene>
<dbReference type="AlphaFoldDB" id="A0AAW1I872"/>
<keyword evidence="3" id="KW-1185">Reference proteome</keyword>
<dbReference type="InterPro" id="IPR029526">
    <property type="entry name" value="PGBD"/>
</dbReference>
<feature type="domain" description="PiggyBac transposable element-derived protein" evidence="1">
    <location>
        <begin position="11"/>
        <end position="122"/>
    </location>
</feature>
<evidence type="ECO:0000313" key="2">
    <source>
        <dbReference type="EMBL" id="KAK9685300.1"/>
    </source>
</evidence>
<reference evidence="2 3" key="1">
    <citation type="journal article" date="2024" name="BMC Genomics">
        <title>De novo assembly and annotation of Popillia japonica's genome with initial clues to its potential as an invasive pest.</title>
        <authorList>
            <person name="Cucini C."/>
            <person name="Boschi S."/>
            <person name="Funari R."/>
            <person name="Cardaioli E."/>
            <person name="Iannotti N."/>
            <person name="Marturano G."/>
            <person name="Paoli F."/>
            <person name="Bruttini M."/>
            <person name="Carapelli A."/>
            <person name="Frati F."/>
            <person name="Nardi F."/>
        </authorList>
    </citation>
    <scope>NUCLEOTIDE SEQUENCE [LARGE SCALE GENOMIC DNA]</scope>
    <source>
        <strain evidence="2">DMR45628</strain>
    </source>
</reference>
<sequence length="205" mass="23505">MSIRPDNFSVATDVVMQLMDLLLNNGLTLVTDNFYTNVTLAHKLNAANTHLIGALHRNRKFNPIPVRSSKLRTGEMKPFIIKTIVPAEEKLLDSLKETFNPLSNAYDSSLSYFEEPQLQQVNNDDLYNMTDHDYISNDTIAMATSSKEIGESSTPTRKRTLCDMYEEVSSFSNTKRKHIINKEDYITKCNQKKIGDTFFRKRKLN</sequence>
<name>A0AAW1I872_POPJA</name>
<proteinExistence type="predicted"/>
<protein>
    <submittedName>
        <fullName evidence="2">Transposase IS4</fullName>
    </submittedName>
</protein>